<dbReference type="GO" id="GO:0009893">
    <property type="term" value="P:positive regulation of metabolic process"/>
    <property type="evidence" value="ECO:0007669"/>
    <property type="project" value="UniProtKB-ARBA"/>
</dbReference>
<name>A0A8H6E227_PETAA</name>
<dbReference type="InterPro" id="IPR052360">
    <property type="entry name" value="Transcr_Regulatory_Proteins"/>
</dbReference>
<keyword evidence="2" id="KW-0862">Zinc</keyword>
<feature type="region of interest" description="Disordered" evidence="7">
    <location>
        <begin position="234"/>
        <end position="253"/>
    </location>
</feature>
<evidence type="ECO:0000313" key="9">
    <source>
        <dbReference type="EMBL" id="KAF5856696.1"/>
    </source>
</evidence>
<dbReference type="GO" id="GO:0003677">
    <property type="term" value="F:DNA binding"/>
    <property type="evidence" value="ECO:0007669"/>
    <property type="project" value="UniProtKB-KW"/>
</dbReference>
<organism evidence="9 10">
    <name type="scientific">Petromyces alliaceus</name>
    <name type="common">Aspergillus alliaceus</name>
    <dbReference type="NCBI Taxonomy" id="209559"/>
    <lineage>
        <taxon>Eukaryota</taxon>
        <taxon>Fungi</taxon>
        <taxon>Dikarya</taxon>
        <taxon>Ascomycota</taxon>
        <taxon>Pezizomycotina</taxon>
        <taxon>Eurotiomycetes</taxon>
        <taxon>Eurotiomycetidae</taxon>
        <taxon>Eurotiales</taxon>
        <taxon>Aspergillaceae</taxon>
        <taxon>Aspergillus</taxon>
        <taxon>Aspergillus subgen. Circumdati</taxon>
    </lineage>
</organism>
<evidence type="ECO:0000256" key="7">
    <source>
        <dbReference type="SAM" id="MobiDB-lite"/>
    </source>
</evidence>
<feature type="compositionally biased region" description="Low complexity" evidence="7">
    <location>
        <begin position="78"/>
        <end position="91"/>
    </location>
</feature>
<dbReference type="PROSITE" id="PS50048">
    <property type="entry name" value="ZN2_CY6_FUNGAL_2"/>
    <property type="match status" value="1"/>
</dbReference>
<gene>
    <name evidence="9" type="ORF">ETB97_007015</name>
</gene>
<keyword evidence="3" id="KW-0805">Transcription regulation</keyword>
<evidence type="ECO:0000259" key="8">
    <source>
        <dbReference type="PROSITE" id="PS50048"/>
    </source>
</evidence>
<evidence type="ECO:0000256" key="5">
    <source>
        <dbReference type="ARBA" id="ARBA00023163"/>
    </source>
</evidence>
<dbReference type="GO" id="GO:0008270">
    <property type="term" value="F:zinc ion binding"/>
    <property type="evidence" value="ECO:0007669"/>
    <property type="project" value="InterPro"/>
</dbReference>
<dbReference type="GO" id="GO:0000981">
    <property type="term" value="F:DNA-binding transcription factor activity, RNA polymerase II-specific"/>
    <property type="evidence" value="ECO:0007669"/>
    <property type="project" value="InterPro"/>
</dbReference>
<evidence type="ECO:0000256" key="4">
    <source>
        <dbReference type="ARBA" id="ARBA00023125"/>
    </source>
</evidence>
<feature type="domain" description="Zn(2)-C6 fungal-type" evidence="8">
    <location>
        <begin position="312"/>
        <end position="340"/>
    </location>
</feature>
<dbReference type="PANTHER" id="PTHR36206">
    <property type="entry name" value="ASPERCRYPTIN BIOSYNTHESIS CLUSTER-SPECIFIC TRANSCRIPTION REGULATOR ATNN-RELATED"/>
    <property type="match status" value="1"/>
</dbReference>
<accession>A0A8H6E227</accession>
<feature type="region of interest" description="Disordered" evidence="7">
    <location>
        <begin position="351"/>
        <end position="415"/>
    </location>
</feature>
<feature type="compositionally biased region" description="Polar residues" evidence="7">
    <location>
        <begin position="143"/>
        <end position="154"/>
    </location>
</feature>
<keyword evidence="6" id="KW-0539">Nucleus</keyword>
<keyword evidence="5" id="KW-0804">Transcription</keyword>
<dbReference type="PANTHER" id="PTHR36206:SF13">
    <property type="entry name" value="TRANSCRIPTIONAL REGULATORY PROTEIN MOC3"/>
    <property type="match status" value="1"/>
</dbReference>
<dbReference type="EMBL" id="SPNV01000301">
    <property type="protein sequence ID" value="KAF5856696.1"/>
    <property type="molecule type" value="Genomic_DNA"/>
</dbReference>
<keyword evidence="10" id="KW-1185">Reference proteome</keyword>
<keyword evidence="1" id="KW-0479">Metal-binding</keyword>
<dbReference type="AlphaFoldDB" id="A0A8H6E227"/>
<keyword evidence="4" id="KW-0238">DNA-binding</keyword>
<sequence length="745" mass="80953">MAEMADPANTPGEPPKQAPEPTDALAVPTSTSLADTTFSSVDTSLPPIDKSLPAMDTPVASVDSSLPPLDPSIPSLPPIDTSLPPLDTTLPATDGDLGADEHFSFSDTDTKHDGAEIGANPTTHVSATPGSNIGEQPGPSPIPDSSWQLPSNGTHSQQPPPPQSQPAHPQSQPRYQQQQQQHAPSQQYQSPQPQQQQGQMQQQPQSQQYQHQSPDMYHNHQAVSAPMNAPSMQTMDHHAVQGQSSHVPQAPIGSPMPPMASIGQYMTGYPNNVGQMGMNSNAQMRYQLPGDPNKMLSGGRHKKEVKRRTKTGCLTCRKRRIKCDEGHPVCRNCVKSKRECLGYDPVFKPQPTPSAIQPAPNPHPSLVVNPQDPSTSSTPSYPTAPPGYVPAVSQPFAPSESPSTSTERYDYGAPIDPTLDGNSSSNMASVQNAVEGGLQPTVNPVNTTASSDPTSFRVKQVQISDLLALRGIPPPPPHPITAIAPNRLEEIKAVFFATYAPAIDKFFETRWFQEKALAHLLANAQLMAEYSALIEAFNDQNLSDPNVIARLESFEASVVWSSMTLCRHVMNVSNGSHGQDYDLLAASKRLDVIESLITGEHLDSNPLAQFPPRETPSNPPSLPDQLMQRSLDFWSAIGHFLTLHDNEASSAKEIDDTLGRCRTLLDTYENRDVIYSIAIARHLGQRWADFPRSFPQPITTSEKDSGAKLYVAQKFLEQEAGGKGTTQVIKRLCGMVVRSWIVSRE</sequence>
<comment type="caution">
    <text evidence="9">The sequence shown here is derived from an EMBL/GenBank/DDBJ whole genome shotgun (WGS) entry which is preliminary data.</text>
</comment>
<dbReference type="Proteomes" id="UP000541154">
    <property type="component" value="Unassembled WGS sequence"/>
</dbReference>
<feature type="compositionally biased region" description="Basic and acidic residues" evidence="7">
    <location>
        <begin position="99"/>
        <end position="115"/>
    </location>
</feature>
<feature type="compositionally biased region" description="Polar residues" evidence="7">
    <location>
        <begin position="120"/>
        <end position="134"/>
    </location>
</feature>
<evidence type="ECO:0000256" key="2">
    <source>
        <dbReference type="ARBA" id="ARBA00022833"/>
    </source>
</evidence>
<dbReference type="Gene3D" id="4.10.240.10">
    <property type="entry name" value="Zn(2)-C6 fungal-type DNA-binding domain"/>
    <property type="match status" value="1"/>
</dbReference>
<evidence type="ECO:0000256" key="1">
    <source>
        <dbReference type="ARBA" id="ARBA00022723"/>
    </source>
</evidence>
<feature type="compositionally biased region" description="Polar residues" evidence="7">
    <location>
        <begin position="28"/>
        <end position="43"/>
    </location>
</feature>
<evidence type="ECO:0000256" key="6">
    <source>
        <dbReference type="ARBA" id="ARBA00023242"/>
    </source>
</evidence>
<feature type="compositionally biased region" description="Low complexity" evidence="7">
    <location>
        <begin position="165"/>
        <end position="214"/>
    </location>
</feature>
<dbReference type="Pfam" id="PF00172">
    <property type="entry name" value="Zn_clus"/>
    <property type="match status" value="1"/>
</dbReference>
<protein>
    <recommendedName>
        <fullName evidence="8">Zn(2)-C6 fungal-type domain-containing protein</fullName>
    </recommendedName>
</protein>
<dbReference type="InterPro" id="IPR001138">
    <property type="entry name" value="Zn2Cys6_DnaBD"/>
</dbReference>
<evidence type="ECO:0000313" key="10">
    <source>
        <dbReference type="Proteomes" id="UP000541154"/>
    </source>
</evidence>
<reference evidence="9 10" key="1">
    <citation type="submission" date="2019-04" db="EMBL/GenBank/DDBJ databases">
        <title>Aspergillus burnettii sp. nov., novel species from soil in southeast Queensland.</title>
        <authorList>
            <person name="Gilchrist C.L.M."/>
            <person name="Pitt J.I."/>
            <person name="Lange L."/>
            <person name="Lacey H.J."/>
            <person name="Vuong D."/>
            <person name="Midgley D.J."/>
            <person name="Greenfield P."/>
            <person name="Bradbury M."/>
            <person name="Lacey E."/>
            <person name="Busk P.K."/>
            <person name="Pilgaard B."/>
            <person name="Chooi Y.H."/>
            <person name="Piggott A.M."/>
        </authorList>
    </citation>
    <scope>NUCLEOTIDE SEQUENCE [LARGE SCALE GENOMIC DNA]</scope>
    <source>
        <strain evidence="9 10">FRR 5400</strain>
    </source>
</reference>
<dbReference type="SMART" id="SM00066">
    <property type="entry name" value="GAL4"/>
    <property type="match status" value="1"/>
</dbReference>
<feature type="region of interest" description="Disordered" evidence="7">
    <location>
        <begin position="1"/>
        <end position="215"/>
    </location>
</feature>
<proteinExistence type="predicted"/>
<evidence type="ECO:0000256" key="3">
    <source>
        <dbReference type="ARBA" id="ARBA00023015"/>
    </source>
</evidence>
<dbReference type="InterPro" id="IPR036864">
    <property type="entry name" value="Zn2-C6_fun-type_DNA-bd_sf"/>
</dbReference>
<dbReference type="PROSITE" id="PS00463">
    <property type="entry name" value="ZN2_CY6_FUNGAL_1"/>
    <property type="match status" value="1"/>
</dbReference>
<dbReference type="SUPFAM" id="SSF57701">
    <property type="entry name" value="Zn2/Cys6 DNA-binding domain"/>
    <property type="match status" value="1"/>
</dbReference>
<feature type="compositionally biased region" description="Pro residues" evidence="7">
    <location>
        <begin position="68"/>
        <end position="77"/>
    </location>
</feature>
<dbReference type="CDD" id="cd00067">
    <property type="entry name" value="GAL4"/>
    <property type="match status" value="1"/>
</dbReference>